<evidence type="ECO:0000256" key="8">
    <source>
        <dbReference type="ARBA" id="ARBA00022989"/>
    </source>
</evidence>
<evidence type="ECO:0000256" key="6">
    <source>
        <dbReference type="ARBA" id="ARBA00022692"/>
    </source>
</evidence>
<dbReference type="EC" id="2.7.13.3" evidence="3"/>
<dbReference type="PRINTS" id="PR00344">
    <property type="entry name" value="BCTRLSENSOR"/>
</dbReference>
<evidence type="ECO:0000256" key="3">
    <source>
        <dbReference type="ARBA" id="ARBA00012438"/>
    </source>
</evidence>
<comment type="subcellular location">
    <subcellularLocation>
        <location evidence="2">Cell inner membrane</location>
        <topology evidence="2">Multi-pass membrane protein</topology>
    </subcellularLocation>
</comment>
<keyword evidence="10" id="KW-0472">Membrane</keyword>
<evidence type="ECO:0000259" key="12">
    <source>
        <dbReference type="PROSITE" id="PS50109"/>
    </source>
</evidence>
<evidence type="ECO:0000256" key="2">
    <source>
        <dbReference type="ARBA" id="ARBA00004429"/>
    </source>
</evidence>
<dbReference type="Gene3D" id="3.30.565.10">
    <property type="entry name" value="Histidine kinase-like ATPase, C-terminal domain"/>
    <property type="match status" value="1"/>
</dbReference>
<dbReference type="SUPFAM" id="SSF55874">
    <property type="entry name" value="ATPase domain of HSP90 chaperone/DNA topoisomerase II/histidine kinase"/>
    <property type="match status" value="1"/>
</dbReference>
<dbReference type="CDD" id="cd00075">
    <property type="entry name" value="HATPase"/>
    <property type="match status" value="1"/>
</dbReference>
<dbReference type="InterPro" id="IPR003594">
    <property type="entry name" value="HATPase_dom"/>
</dbReference>
<accession>A0A5B8LGP3</accession>
<comment type="catalytic activity">
    <reaction evidence="1">
        <text>ATP + protein L-histidine = ADP + protein N-phospho-L-histidine.</text>
        <dbReference type="EC" id="2.7.13.3"/>
    </reaction>
</comment>
<feature type="domain" description="Histidine kinase" evidence="12">
    <location>
        <begin position="97"/>
        <end position="207"/>
    </location>
</feature>
<sequence length="207" mass="21751">MPKGAPRCWRRSRTTSARRCHASPSGSSNCPTTPARAAADIDEMRAMIGAAIGFARDDMSVRTDARVDLGSLLDSLVEDMAVAGGHVTIVPGPRAVVRGDPAALRRLFANLIENAIRYGDGAALGWSMADGIVRVTIDDSGPGIDPAQAERLFEPFVRGDPSRNRDTGGTGLGLAIVRSIARRHGGDAILTNRPEGGARATITLPVD</sequence>
<dbReference type="InterPro" id="IPR005467">
    <property type="entry name" value="His_kinase_dom"/>
</dbReference>
<evidence type="ECO:0000313" key="14">
    <source>
        <dbReference type="Proteomes" id="UP000315673"/>
    </source>
</evidence>
<dbReference type="PANTHER" id="PTHR44936:SF5">
    <property type="entry name" value="SENSOR HISTIDINE KINASE ENVZ"/>
    <property type="match status" value="1"/>
</dbReference>
<evidence type="ECO:0000256" key="1">
    <source>
        <dbReference type="ARBA" id="ARBA00000085"/>
    </source>
</evidence>
<dbReference type="SMART" id="SM00387">
    <property type="entry name" value="HATPase_c"/>
    <property type="match status" value="1"/>
</dbReference>
<keyword evidence="4" id="KW-0997">Cell inner membrane</keyword>
<organism evidence="13 14">
    <name type="scientific">Sphingomonas panacisoli</name>
    <dbReference type="NCBI Taxonomy" id="1813879"/>
    <lineage>
        <taxon>Bacteria</taxon>
        <taxon>Pseudomonadati</taxon>
        <taxon>Pseudomonadota</taxon>
        <taxon>Alphaproteobacteria</taxon>
        <taxon>Sphingomonadales</taxon>
        <taxon>Sphingomonadaceae</taxon>
        <taxon>Sphingomonas</taxon>
    </lineage>
</organism>
<dbReference type="InterPro" id="IPR036890">
    <property type="entry name" value="HATPase_C_sf"/>
</dbReference>
<keyword evidence="4" id="KW-1003">Cell membrane</keyword>
<feature type="region of interest" description="Disordered" evidence="11">
    <location>
        <begin position="1"/>
        <end position="34"/>
    </location>
</feature>
<gene>
    <name evidence="13" type="ORF">FPZ24_05280</name>
</gene>
<dbReference type="EMBL" id="CP042306">
    <property type="protein sequence ID" value="QDZ06965.1"/>
    <property type="molecule type" value="Genomic_DNA"/>
</dbReference>
<evidence type="ECO:0000256" key="7">
    <source>
        <dbReference type="ARBA" id="ARBA00022777"/>
    </source>
</evidence>
<dbReference type="AlphaFoldDB" id="A0A5B8LGP3"/>
<dbReference type="Pfam" id="PF02518">
    <property type="entry name" value="HATPase_c"/>
    <property type="match status" value="1"/>
</dbReference>
<dbReference type="PANTHER" id="PTHR44936">
    <property type="entry name" value="SENSOR PROTEIN CREC"/>
    <property type="match status" value="1"/>
</dbReference>
<evidence type="ECO:0000256" key="9">
    <source>
        <dbReference type="ARBA" id="ARBA00023012"/>
    </source>
</evidence>
<dbReference type="InterPro" id="IPR004358">
    <property type="entry name" value="Sig_transdc_His_kin-like_C"/>
</dbReference>
<evidence type="ECO:0000256" key="5">
    <source>
        <dbReference type="ARBA" id="ARBA00022679"/>
    </source>
</evidence>
<evidence type="ECO:0000256" key="4">
    <source>
        <dbReference type="ARBA" id="ARBA00022519"/>
    </source>
</evidence>
<dbReference type="GO" id="GO:0000155">
    <property type="term" value="F:phosphorelay sensor kinase activity"/>
    <property type="evidence" value="ECO:0007669"/>
    <property type="project" value="TreeGrafter"/>
</dbReference>
<keyword evidence="7 13" id="KW-0418">Kinase</keyword>
<protein>
    <recommendedName>
        <fullName evidence="3">histidine kinase</fullName>
        <ecNumber evidence="3">2.7.13.3</ecNumber>
    </recommendedName>
</protein>
<name>A0A5B8LGP3_9SPHN</name>
<evidence type="ECO:0000256" key="10">
    <source>
        <dbReference type="ARBA" id="ARBA00023136"/>
    </source>
</evidence>
<dbReference type="GO" id="GO:0005886">
    <property type="term" value="C:plasma membrane"/>
    <property type="evidence" value="ECO:0007669"/>
    <property type="project" value="UniProtKB-SubCell"/>
</dbReference>
<keyword evidence="6" id="KW-0812">Transmembrane</keyword>
<dbReference type="Proteomes" id="UP000315673">
    <property type="component" value="Chromosome"/>
</dbReference>
<reference evidence="13 14" key="1">
    <citation type="submission" date="2019-07" db="EMBL/GenBank/DDBJ databases">
        <title>Full genome sequence of Sphingomonas sp. 4R-6-7(HKS19).</title>
        <authorList>
            <person name="Im W.-T."/>
        </authorList>
    </citation>
    <scope>NUCLEOTIDE SEQUENCE [LARGE SCALE GENOMIC DNA]</scope>
    <source>
        <strain evidence="13 14">HKS19</strain>
    </source>
</reference>
<proteinExistence type="predicted"/>
<dbReference type="InterPro" id="IPR050980">
    <property type="entry name" value="2C_sensor_his_kinase"/>
</dbReference>
<dbReference type="PROSITE" id="PS50109">
    <property type="entry name" value="HIS_KIN"/>
    <property type="match status" value="1"/>
</dbReference>
<dbReference type="KEGG" id="spai:FPZ24_05280"/>
<dbReference type="OrthoDB" id="9804645at2"/>
<keyword evidence="9" id="KW-0902">Two-component regulatory system</keyword>
<keyword evidence="8" id="KW-1133">Transmembrane helix</keyword>
<evidence type="ECO:0000256" key="11">
    <source>
        <dbReference type="SAM" id="MobiDB-lite"/>
    </source>
</evidence>
<evidence type="ECO:0000313" key="13">
    <source>
        <dbReference type="EMBL" id="QDZ06965.1"/>
    </source>
</evidence>
<keyword evidence="5" id="KW-0808">Transferase</keyword>
<feature type="compositionally biased region" description="Basic residues" evidence="11">
    <location>
        <begin position="8"/>
        <end position="21"/>
    </location>
</feature>
<keyword evidence="14" id="KW-1185">Reference proteome</keyword>